<reference evidence="2 3" key="1">
    <citation type="journal article" date="2018" name="BMC Genomics">
        <title>The genome of Naegleria lovaniensis, the basis for a comparative approach to unravel pathogenicity factors of the human pathogenic amoeba N. fowleri.</title>
        <authorList>
            <person name="Liechti N."/>
            <person name="Schurch N."/>
            <person name="Bruggmann R."/>
            <person name="Wittwer M."/>
        </authorList>
    </citation>
    <scope>NUCLEOTIDE SEQUENCE [LARGE SCALE GENOMIC DNA]</scope>
    <source>
        <strain evidence="2 3">ATCC 30569</strain>
    </source>
</reference>
<protein>
    <submittedName>
        <fullName evidence="2">Uncharacterized protein</fullName>
    </submittedName>
</protein>
<feature type="chain" id="PRO_5041703827" evidence="1">
    <location>
        <begin position="29"/>
        <end position="269"/>
    </location>
</feature>
<dbReference type="AlphaFoldDB" id="A0AA88G8V4"/>
<proteinExistence type="predicted"/>
<dbReference type="Proteomes" id="UP000816034">
    <property type="component" value="Unassembled WGS sequence"/>
</dbReference>
<accession>A0AA88G8V4</accession>
<comment type="caution">
    <text evidence="2">The sequence shown here is derived from an EMBL/GenBank/DDBJ whole genome shotgun (WGS) entry which is preliminary data.</text>
</comment>
<sequence length="269" mass="30123">MSVKTAGLACVLCVVVALLLFSSPSALALQTIQCKTVKKDNFYQNGIPFYGFKSKQTISAFIMMKPIMANYLFAPDNSQGVYCTQSWNKLYGATRCGYLDTVHEDSDRFVWRRPITCVKTDAQGHVLGNVDHCPLANKVQVAAYAYDNGQEPFQHQGTLLKEFTTLVDTDVWYEYELIFEQDKTTYNLYSTNVSNSSGSSSKLKKLLNSFKRGKASVSASNVTRGQLLESKQIIHGKQCSNYTKGMYLDLYFGGRCPAPADIHCCYIYN</sequence>
<keyword evidence="3" id="KW-1185">Reference proteome</keyword>
<gene>
    <name evidence="2" type="ORF">C9374_011799</name>
</gene>
<dbReference type="GeneID" id="68104253"/>
<evidence type="ECO:0000313" key="3">
    <source>
        <dbReference type="Proteomes" id="UP000816034"/>
    </source>
</evidence>
<evidence type="ECO:0000313" key="2">
    <source>
        <dbReference type="EMBL" id="KAG2373710.1"/>
    </source>
</evidence>
<dbReference type="EMBL" id="PYSW02000051">
    <property type="protein sequence ID" value="KAG2373710.1"/>
    <property type="molecule type" value="Genomic_DNA"/>
</dbReference>
<name>A0AA88G8V4_NAELO</name>
<feature type="signal peptide" evidence="1">
    <location>
        <begin position="1"/>
        <end position="28"/>
    </location>
</feature>
<keyword evidence="1" id="KW-0732">Signal</keyword>
<organism evidence="2 3">
    <name type="scientific">Naegleria lovaniensis</name>
    <name type="common">Amoeba</name>
    <dbReference type="NCBI Taxonomy" id="51637"/>
    <lineage>
        <taxon>Eukaryota</taxon>
        <taxon>Discoba</taxon>
        <taxon>Heterolobosea</taxon>
        <taxon>Tetramitia</taxon>
        <taxon>Eutetramitia</taxon>
        <taxon>Vahlkampfiidae</taxon>
        <taxon>Naegleria</taxon>
    </lineage>
</organism>
<evidence type="ECO:0000256" key="1">
    <source>
        <dbReference type="SAM" id="SignalP"/>
    </source>
</evidence>
<dbReference type="RefSeq" id="XP_044542884.1">
    <property type="nucleotide sequence ID" value="XM_044687495.1"/>
</dbReference>